<name>A0ABN8PCC2_9CNID</name>
<dbReference type="EMBL" id="CALNXK010000061">
    <property type="protein sequence ID" value="CAH3138607.1"/>
    <property type="molecule type" value="Genomic_DNA"/>
</dbReference>
<gene>
    <name evidence="2" type="ORF">PLOB_00040228</name>
</gene>
<evidence type="ECO:0000256" key="1">
    <source>
        <dbReference type="SAM" id="Phobius"/>
    </source>
</evidence>
<accession>A0ABN8PCC2</accession>
<feature type="transmembrane region" description="Helical" evidence="1">
    <location>
        <begin position="124"/>
        <end position="143"/>
    </location>
</feature>
<keyword evidence="1" id="KW-1133">Transmembrane helix</keyword>
<proteinExistence type="predicted"/>
<keyword evidence="3" id="KW-1185">Reference proteome</keyword>
<organism evidence="2 3">
    <name type="scientific">Porites lobata</name>
    <dbReference type="NCBI Taxonomy" id="104759"/>
    <lineage>
        <taxon>Eukaryota</taxon>
        <taxon>Metazoa</taxon>
        <taxon>Cnidaria</taxon>
        <taxon>Anthozoa</taxon>
        <taxon>Hexacorallia</taxon>
        <taxon>Scleractinia</taxon>
        <taxon>Fungiina</taxon>
        <taxon>Poritidae</taxon>
        <taxon>Porites</taxon>
    </lineage>
</organism>
<protein>
    <submittedName>
        <fullName evidence="2">Uncharacterized protein</fullName>
    </submittedName>
</protein>
<reference evidence="2 3" key="1">
    <citation type="submission" date="2022-05" db="EMBL/GenBank/DDBJ databases">
        <authorList>
            <consortium name="Genoscope - CEA"/>
            <person name="William W."/>
        </authorList>
    </citation>
    <scope>NUCLEOTIDE SEQUENCE [LARGE SCALE GENOMIC DNA]</scope>
</reference>
<sequence>MVYILKNGFWNKKLKAKRLKFRFLGYKAKFNERTPKISGEFTRLGEESGSDDGKEITLNTAGTEERTVIKLSTIDKFIILNISGTFFYPQGHCICDNQPVYWLLGFEFLHRPGTENINKTMRTYLSILLIIYLLTVVHDVICFDEGRFSIIHRYDDGFIGKLSLIPGTEIKNGWNMVVTFSEPIKKLEVWQANTEKRNKEKTVFALKGAHWHNHINAGQEFSFNFKVTTNRRGGFSPQIVEVAVGRTENERGLHCVGKI</sequence>
<dbReference type="SUPFAM" id="SSF49384">
    <property type="entry name" value="Carbohydrate-binding domain"/>
    <property type="match status" value="1"/>
</dbReference>
<evidence type="ECO:0000313" key="3">
    <source>
        <dbReference type="Proteomes" id="UP001159405"/>
    </source>
</evidence>
<evidence type="ECO:0000313" key="2">
    <source>
        <dbReference type="EMBL" id="CAH3138607.1"/>
    </source>
</evidence>
<dbReference type="Proteomes" id="UP001159405">
    <property type="component" value="Unassembled WGS sequence"/>
</dbReference>
<keyword evidence="1" id="KW-0812">Transmembrane</keyword>
<keyword evidence="1" id="KW-0472">Membrane</keyword>
<dbReference type="InterPro" id="IPR012291">
    <property type="entry name" value="CBM2_carb-bd_dom_sf"/>
</dbReference>
<comment type="caution">
    <text evidence="2">The sequence shown here is derived from an EMBL/GenBank/DDBJ whole genome shotgun (WGS) entry which is preliminary data.</text>
</comment>
<dbReference type="Gene3D" id="2.60.40.290">
    <property type="match status" value="1"/>
</dbReference>
<dbReference type="InterPro" id="IPR008965">
    <property type="entry name" value="CBM2/CBM3_carb-bd_dom_sf"/>
</dbReference>